<name>A0A382F208_9ZZZZ</name>
<dbReference type="SUPFAM" id="SSF48452">
    <property type="entry name" value="TPR-like"/>
    <property type="match status" value="1"/>
</dbReference>
<dbReference type="AlphaFoldDB" id="A0A382F208"/>
<evidence type="ECO:0008006" key="2">
    <source>
        <dbReference type="Google" id="ProtNLM"/>
    </source>
</evidence>
<accession>A0A382F208</accession>
<organism evidence="1">
    <name type="scientific">marine metagenome</name>
    <dbReference type="NCBI Taxonomy" id="408172"/>
    <lineage>
        <taxon>unclassified sequences</taxon>
        <taxon>metagenomes</taxon>
        <taxon>ecological metagenomes</taxon>
    </lineage>
</organism>
<proteinExistence type="predicted"/>
<dbReference type="EMBL" id="UINC01047181">
    <property type="protein sequence ID" value="SVB56117.1"/>
    <property type="molecule type" value="Genomic_DNA"/>
</dbReference>
<dbReference type="Gene3D" id="1.25.20.10">
    <property type="entry name" value="Bacterial muramidases"/>
    <property type="match status" value="1"/>
</dbReference>
<evidence type="ECO:0000313" key="1">
    <source>
        <dbReference type="EMBL" id="SVB56117.1"/>
    </source>
</evidence>
<feature type="non-terminal residue" evidence="1">
    <location>
        <position position="254"/>
    </location>
</feature>
<feature type="non-terminal residue" evidence="1">
    <location>
        <position position="1"/>
    </location>
</feature>
<dbReference type="InterPro" id="IPR011990">
    <property type="entry name" value="TPR-like_helical_dom_sf"/>
</dbReference>
<sequence length="254" mass="29940">LLQENCKWKSANKYIFKIQNKILLGHIFAQRYLHPRCYRSKYLELYYWLKKYNDHPQAKRIYRLAVKRMPMGYKSPNKPIKPIGIQQEKIIIAEKQKYKSKKKLSKKQKQEKQKLINGIKSRVNQGWPTGAVKLLEQRDVKLLLDQVEIDQQKELISKGYYLANKNELAIKYGSEALIKSAPKVPYAAWTTGLAAWRLKRYQEAANYFSLFSISLKDDAWHQTSGSFWAARSYAKLGEYNKINYWLKRASNNPN</sequence>
<protein>
    <recommendedName>
        <fullName evidence="2">Transglycosylase SLT domain-containing protein</fullName>
    </recommendedName>
</protein>
<gene>
    <name evidence="1" type="ORF">METZ01_LOCUS208971</name>
</gene>
<reference evidence="1" key="1">
    <citation type="submission" date="2018-05" db="EMBL/GenBank/DDBJ databases">
        <authorList>
            <person name="Lanie J.A."/>
            <person name="Ng W.-L."/>
            <person name="Kazmierczak K.M."/>
            <person name="Andrzejewski T.M."/>
            <person name="Davidsen T.M."/>
            <person name="Wayne K.J."/>
            <person name="Tettelin H."/>
            <person name="Glass J.I."/>
            <person name="Rusch D."/>
            <person name="Podicherti R."/>
            <person name="Tsui H.-C.T."/>
            <person name="Winkler M.E."/>
        </authorList>
    </citation>
    <scope>NUCLEOTIDE SEQUENCE</scope>
</reference>